<dbReference type="OrthoDB" id="9784166at2"/>
<dbReference type="Pfam" id="PF00814">
    <property type="entry name" value="TsaD"/>
    <property type="match status" value="1"/>
</dbReference>
<sequence length="227" mass="25044">MRILAIDSSTPQCSVALLQDQNILQELTSQGKPAFSNRLLELVNRVLTDNKVRLEEVDGFAVTTGPGSFTGLRVGISLLKGFVLATEKPFLGVGTFDALAATVETEKVALCAVLDARKKEVYAARFSRGRNQWTRDMEDRVLAPEALCGCIEQPTLFVGPGATVYQNVFREKLGDCFLTEETAQVRSVAAGAALWAATRFERERSYDLNTLKIQYIRKSEAELNYKG</sequence>
<reference evidence="2 3" key="1">
    <citation type="journal article" date="2013" name="Front. Microbiol.">
        <title>The genome of Nitrospina gracilis illuminates the metabolism and evolution of the major marine nitrite oxidizer.</title>
        <authorList>
            <person name="Luecker S."/>
            <person name="Nowka B."/>
            <person name="Rattei T."/>
            <person name="Spieck E."/>
            <person name="and Daims H."/>
        </authorList>
    </citation>
    <scope>NUCLEOTIDE SEQUENCE [LARGE SCALE GENOMIC DNA]</scope>
    <source>
        <strain evidence="2 3">3/211</strain>
    </source>
</reference>
<proteinExistence type="predicted"/>
<protein>
    <submittedName>
        <fullName evidence="2">Peptidase M22, glycoprotease</fullName>
    </submittedName>
</protein>
<dbReference type="Proteomes" id="UP000011704">
    <property type="component" value="Unassembled WGS sequence"/>
</dbReference>
<dbReference type="STRING" id="1266370.NITGR_590010"/>
<dbReference type="SUPFAM" id="SSF53067">
    <property type="entry name" value="Actin-like ATPase domain"/>
    <property type="match status" value="2"/>
</dbReference>
<dbReference type="FunCoup" id="M1Z0U2">
    <property type="interactions" value="342"/>
</dbReference>
<gene>
    <name evidence="2" type="ORF">NITGR_590010</name>
</gene>
<evidence type="ECO:0000313" key="2">
    <source>
        <dbReference type="EMBL" id="CCQ91134.1"/>
    </source>
</evidence>
<dbReference type="NCBIfam" id="TIGR03725">
    <property type="entry name" value="T6A_YeaZ"/>
    <property type="match status" value="1"/>
</dbReference>
<dbReference type="GO" id="GO:0002949">
    <property type="term" value="P:tRNA threonylcarbamoyladenosine modification"/>
    <property type="evidence" value="ECO:0007669"/>
    <property type="project" value="InterPro"/>
</dbReference>
<accession>M1Z0U2</accession>
<dbReference type="InterPro" id="IPR022496">
    <property type="entry name" value="T6A_TsaB"/>
</dbReference>
<dbReference type="InterPro" id="IPR000905">
    <property type="entry name" value="Gcp-like_dom"/>
</dbReference>
<name>M1Z0U2_NITG3</name>
<dbReference type="CDD" id="cd24032">
    <property type="entry name" value="ASKHA_NBD_TsaB"/>
    <property type="match status" value="1"/>
</dbReference>
<comment type="caution">
    <text evidence="2">The sequence shown here is derived from an EMBL/GenBank/DDBJ whole genome shotgun (WGS) entry which is preliminary data.</text>
</comment>
<keyword evidence="2" id="KW-0378">Hydrolase</keyword>
<dbReference type="GO" id="GO:0005829">
    <property type="term" value="C:cytosol"/>
    <property type="evidence" value="ECO:0007669"/>
    <property type="project" value="TreeGrafter"/>
</dbReference>
<keyword evidence="2" id="KW-0645">Protease</keyword>
<feature type="domain" description="Gcp-like" evidence="1">
    <location>
        <begin position="34"/>
        <end position="191"/>
    </location>
</feature>
<dbReference type="GO" id="GO:0006508">
    <property type="term" value="P:proteolysis"/>
    <property type="evidence" value="ECO:0007669"/>
    <property type="project" value="UniProtKB-KW"/>
</dbReference>
<dbReference type="PANTHER" id="PTHR11735:SF11">
    <property type="entry name" value="TRNA THREONYLCARBAMOYLADENOSINE BIOSYNTHESIS PROTEIN TSAB"/>
    <property type="match status" value="1"/>
</dbReference>
<dbReference type="HOGENOM" id="CLU_064886_0_0_0"/>
<dbReference type="EMBL" id="CAQJ01000065">
    <property type="protein sequence ID" value="CCQ91134.1"/>
    <property type="molecule type" value="Genomic_DNA"/>
</dbReference>
<dbReference type="Gene3D" id="3.30.420.40">
    <property type="match status" value="2"/>
</dbReference>
<dbReference type="PANTHER" id="PTHR11735">
    <property type="entry name" value="TRNA N6-ADENOSINE THREONYLCARBAMOYLTRANSFERASE"/>
    <property type="match status" value="1"/>
</dbReference>
<dbReference type="InterPro" id="IPR043129">
    <property type="entry name" value="ATPase_NBD"/>
</dbReference>
<dbReference type="InParanoid" id="M1Z0U2"/>
<keyword evidence="3" id="KW-1185">Reference proteome</keyword>
<dbReference type="AlphaFoldDB" id="M1Z0U2"/>
<organism evidence="2 3">
    <name type="scientific">Nitrospina gracilis (strain 3/211)</name>
    <dbReference type="NCBI Taxonomy" id="1266370"/>
    <lineage>
        <taxon>Bacteria</taxon>
        <taxon>Pseudomonadati</taxon>
        <taxon>Nitrospinota/Tectimicrobiota group</taxon>
        <taxon>Nitrospinota</taxon>
        <taxon>Nitrospinia</taxon>
        <taxon>Nitrospinales</taxon>
        <taxon>Nitrospinaceae</taxon>
        <taxon>Nitrospina</taxon>
    </lineage>
</organism>
<dbReference type="RefSeq" id="WP_005009458.1">
    <property type="nucleotide sequence ID" value="NZ_HG422173.1"/>
</dbReference>
<evidence type="ECO:0000259" key="1">
    <source>
        <dbReference type="Pfam" id="PF00814"/>
    </source>
</evidence>
<evidence type="ECO:0000313" key="3">
    <source>
        <dbReference type="Proteomes" id="UP000011704"/>
    </source>
</evidence>
<dbReference type="GO" id="GO:0008233">
    <property type="term" value="F:peptidase activity"/>
    <property type="evidence" value="ECO:0007669"/>
    <property type="project" value="UniProtKB-KW"/>
</dbReference>